<evidence type="ECO:0000256" key="1">
    <source>
        <dbReference type="SAM" id="SignalP"/>
    </source>
</evidence>
<gene>
    <name evidence="3" type="ORF">LV75_006122</name>
</gene>
<evidence type="ECO:0000313" key="3">
    <source>
        <dbReference type="EMBL" id="MCP2273592.1"/>
    </source>
</evidence>
<dbReference type="InterPro" id="IPR036514">
    <property type="entry name" value="SGNH_hydro_sf"/>
</dbReference>
<dbReference type="RefSeq" id="WP_253890786.1">
    <property type="nucleotide sequence ID" value="NZ_BAAAVB010000004.1"/>
</dbReference>
<keyword evidence="4" id="KW-1185">Reference proteome</keyword>
<feature type="signal peptide" evidence="1">
    <location>
        <begin position="1"/>
        <end position="27"/>
    </location>
</feature>
<dbReference type="Gene3D" id="3.40.50.1110">
    <property type="entry name" value="SGNH hydrolase"/>
    <property type="match status" value="1"/>
</dbReference>
<feature type="chain" id="PRO_5046781018" evidence="1">
    <location>
        <begin position="28"/>
        <end position="329"/>
    </location>
</feature>
<evidence type="ECO:0000313" key="4">
    <source>
        <dbReference type="Proteomes" id="UP001205185"/>
    </source>
</evidence>
<comment type="caution">
    <text evidence="3">The sequence shown here is derived from an EMBL/GenBank/DDBJ whole genome shotgun (WGS) entry which is preliminary data.</text>
</comment>
<dbReference type="InterPro" id="IPR013830">
    <property type="entry name" value="SGNH_hydro"/>
</dbReference>
<protein>
    <submittedName>
        <fullName evidence="3">GDSL-like Lipase/Acylhydrolase family protein</fullName>
    </submittedName>
</protein>
<proteinExistence type="predicted"/>
<sequence length="329" mass="35029">MTRAHVRLATALAVTLAATVPALPAHAAPAAPYQWVALGDSYAAGAIPAAGVELAVSGGRDGCGRTAGSYPELLRERLSAVFDLTNVTCAGATIANLYNQPQEPTGYNLPFFDVFDPDYPFPVVPPQIDAITESANLVTIGVGGNTFGFLELVYACLQLGSYADKDLDHPCSDYFTSGGDGVPTVTERLTIVSQEYGDLIEMIRAQAPNVSVVVVGYPSIIPEDVNTCVYGDSPRALRNFATATYPDLRWLRSDVLERLNQVIAQQAAMHNAIYVDTYTATLGHDVCRPDGANWVEGIVDRSGGWALIHPNAAGHARIADTIEAVLPPR</sequence>
<accession>A0ABT1ILR2</accession>
<dbReference type="SUPFAM" id="SSF52266">
    <property type="entry name" value="SGNH hydrolase"/>
    <property type="match status" value="1"/>
</dbReference>
<keyword evidence="1" id="KW-0732">Signal</keyword>
<name>A0ABT1ILR2_9PSEU</name>
<dbReference type="EMBL" id="JAMTCO010000017">
    <property type="protein sequence ID" value="MCP2273592.1"/>
    <property type="molecule type" value="Genomic_DNA"/>
</dbReference>
<reference evidence="3 4" key="1">
    <citation type="submission" date="2022-06" db="EMBL/GenBank/DDBJ databases">
        <title>Genomic Encyclopedia of Archaeal and Bacterial Type Strains, Phase II (KMG-II): from individual species to whole genera.</title>
        <authorList>
            <person name="Goeker M."/>
        </authorList>
    </citation>
    <scope>NUCLEOTIDE SEQUENCE [LARGE SCALE GENOMIC DNA]</scope>
    <source>
        <strain evidence="3 4">DSM 44255</strain>
    </source>
</reference>
<dbReference type="InterPro" id="IPR037460">
    <property type="entry name" value="SEST-like"/>
</dbReference>
<dbReference type="Proteomes" id="UP001205185">
    <property type="component" value="Unassembled WGS sequence"/>
</dbReference>
<evidence type="ECO:0000259" key="2">
    <source>
        <dbReference type="Pfam" id="PF13472"/>
    </source>
</evidence>
<dbReference type="Pfam" id="PF13472">
    <property type="entry name" value="Lipase_GDSL_2"/>
    <property type="match status" value="1"/>
</dbReference>
<organism evidence="3 4">
    <name type="scientific">Actinokineospora diospyrosa</name>
    <dbReference type="NCBI Taxonomy" id="103728"/>
    <lineage>
        <taxon>Bacteria</taxon>
        <taxon>Bacillati</taxon>
        <taxon>Actinomycetota</taxon>
        <taxon>Actinomycetes</taxon>
        <taxon>Pseudonocardiales</taxon>
        <taxon>Pseudonocardiaceae</taxon>
        <taxon>Actinokineospora</taxon>
    </lineage>
</organism>
<dbReference type="PANTHER" id="PTHR37981:SF1">
    <property type="entry name" value="SGNH HYDROLASE-TYPE ESTERASE DOMAIN-CONTAINING PROTEIN"/>
    <property type="match status" value="1"/>
</dbReference>
<feature type="domain" description="SGNH hydrolase-type esterase" evidence="2">
    <location>
        <begin position="37"/>
        <end position="317"/>
    </location>
</feature>
<dbReference type="PANTHER" id="PTHR37981">
    <property type="entry name" value="LIPASE 2"/>
    <property type="match status" value="1"/>
</dbReference>
<dbReference type="CDD" id="cd01823">
    <property type="entry name" value="SEST_like"/>
    <property type="match status" value="1"/>
</dbReference>